<evidence type="ECO:0000313" key="2">
    <source>
        <dbReference type="Proteomes" id="UP000799755"/>
    </source>
</evidence>
<protein>
    <submittedName>
        <fullName evidence="1">Uncharacterized protein</fullName>
    </submittedName>
</protein>
<organism evidence="1 2">
    <name type="scientific">Lindgomyces ingoldianus</name>
    <dbReference type="NCBI Taxonomy" id="673940"/>
    <lineage>
        <taxon>Eukaryota</taxon>
        <taxon>Fungi</taxon>
        <taxon>Dikarya</taxon>
        <taxon>Ascomycota</taxon>
        <taxon>Pezizomycotina</taxon>
        <taxon>Dothideomycetes</taxon>
        <taxon>Pleosporomycetidae</taxon>
        <taxon>Pleosporales</taxon>
        <taxon>Lindgomycetaceae</taxon>
        <taxon>Lindgomyces</taxon>
    </lineage>
</organism>
<proteinExistence type="predicted"/>
<sequence length="1241" mass="136605">MLFPSQIAGVEGRERVGEVAEPYQKWSRGPSPGASEAVEGEYELTPIVLRWRGRVEGVGGRLQETQGKREHQRELYDKEGPVEAHDMRVWGRCWWAMLRAARPGPALPSSQQMRSNHITTFCSATANQRVTPRSFPSLWHPDEFPHGAATAMAATFDLVLLSSPPLVSGGLAATNMTPPKHQRRAKMAAYSPTALSPLGSPKKVSVGALKSGPGTTTVPGGAAKGFATAASLVKSHHFNLQPDDEFTEARRAYSRRNSLQVLEKVDSSPQKQAKQSTTTTAAGDGAKPKPKKPRARKTQAGKDGSTHNARTRDALTTSAYFADPPPTSHLESLPSHLQPLAPKAKTTKSRKPRAKSEKLGDDETLAKPKKPRAKKTRKVGASSEKLPHCDTGTESRSPIAHPEDSSIWDVPSTPRSSKAATQKQRPPNVENPGLDLEEAIRRRRDWTPAEDTGAPQDFTDIAMKENNPLIMNTRTDHFTDLLSSFTYAHTELQPATKSKPLPSEVLKATKKRRVELVDVPANQSSSRLTSPEKGKAPKKKPRTITDLVIGQYAQKEPTAGPAVTSEFFEPRATTKKIPLNDTLARHSSANPARKRSSSKSASEKGESRSKKVSAKTAAKPKIVADKLLSPTSAVLRVNKQDILFGTSSQLARQESPSFIREIQQAIRESEQHVDILPGVALGNKSSTLSLGPRLGKIQGRQGLWAASARDEEGQLLERQNDVYILEPDHRQALPLPMDNTVDDPDTSFADIDNFKPPPAATAISSDLPTPPSDSNPREKIKDSLEEDTHDLLFHDIDKYTMEAPPSNQQTNSSFLDIDDFLPSTQSIPPLRSPGPLPTPATSTGSPKKRRGRPPKSQSAPPQQRPTPPKKSPSKKWKSATHPPDTPPRVTKRFANIEEIKDSEDDEALSPTPPRVRKLVNSPPLELQPSQSKLNTTISPVPVFKAPRLLLKWDHVRTNLFQNITQTVQGLPPSTNPNHPTWHEKILLYDPIILEDFTAFLNTQTPIRVYHKASQKQLREWKAVLKARGERIETRGGLNSFGGCDMGEMVDDDGEEFGLEIVPVVEKEVEDWMVQKWCEELSICSLLKMVIGGSERMEKGSPSACLTLSTLGNSSGTEPNLIFYMICLAAAEATREFRAITCNPFTAFQSPEPDPTFYHFHSISALVANMAFTQVRKFLTPRLAYHPTWPAGEVPSLVHIPPPLSSKDFRRRLQFQLRQLTGIYHSNCLTLAAFPTGSSKQT</sequence>
<name>A0ACB6QSI3_9PLEO</name>
<keyword evidence="2" id="KW-1185">Reference proteome</keyword>
<dbReference type="Proteomes" id="UP000799755">
    <property type="component" value="Unassembled WGS sequence"/>
</dbReference>
<accession>A0ACB6QSI3</accession>
<comment type="caution">
    <text evidence="1">The sequence shown here is derived from an EMBL/GenBank/DDBJ whole genome shotgun (WGS) entry which is preliminary data.</text>
</comment>
<dbReference type="EMBL" id="MU003513">
    <property type="protein sequence ID" value="KAF2469070.1"/>
    <property type="molecule type" value="Genomic_DNA"/>
</dbReference>
<evidence type="ECO:0000313" key="1">
    <source>
        <dbReference type="EMBL" id="KAF2469070.1"/>
    </source>
</evidence>
<reference evidence="1" key="1">
    <citation type="journal article" date="2020" name="Stud. Mycol.">
        <title>101 Dothideomycetes genomes: a test case for predicting lifestyles and emergence of pathogens.</title>
        <authorList>
            <person name="Haridas S."/>
            <person name="Albert R."/>
            <person name="Binder M."/>
            <person name="Bloem J."/>
            <person name="Labutti K."/>
            <person name="Salamov A."/>
            <person name="Andreopoulos B."/>
            <person name="Baker S."/>
            <person name="Barry K."/>
            <person name="Bills G."/>
            <person name="Bluhm B."/>
            <person name="Cannon C."/>
            <person name="Castanera R."/>
            <person name="Culley D."/>
            <person name="Daum C."/>
            <person name="Ezra D."/>
            <person name="Gonzalez J."/>
            <person name="Henrissat B."/>
            <person name="Kuo A."/>
            <person name="Liang C."/>
            <person name="Lipzen A."/>
            <person name="Lutzoni F."/>
            <person name="Magnuson J."/>
            <person name="Mondo S."/>
            <person name="Nolan M."/>
            <person name="Ohm R."/>
            <person name="Pangilinan J."/>
            <person name="Park H.-J."/>
            <person name="Ramirez L."/>
            <person name="Alfaro M."/>
            <person name="Sun H."/>
            <person name="Tritt A."/>
            <person name="Yoshinaga Y."/>
            <person name="Zwiers L.-H."/>
            <person name="Turgeon B."/>
            <person name="Goodwin S."/>
            <person name="Spatafora J."/>
            <person name="Crous P."/>
            <person name="Grigoriev I."/>
        </authorList>
    </citation>
    <scope>NUCLEOTIDE SEQUENCE</scope>
    <source>
        <strain evidence="1">ATCC 200398</strain>
    </source>
</reference>
<gene>
    <name evidence="1" type="ORF">BDR25DRAFT_394477</name>
</gene>